<dbReference type="SMART" id="SM00355">
    <property type="entry name" value="ZnF_C2H2"/>
    <property type="match status" value="4"/>
</dbReference>
<feature type="domain" description="C2H2-type" evidence="7">
    <location>
        <begin position="281"/>
        <end position="308"/>
    </location>
</feature>
<dbReference type="Proteomes" id="UP000007266">
    <property type="component" value="Linkage group 3"/>
</dbReference>
<dbReference type="Gene3D" id="3.30.160.60">
    <property type="entry name" value="Classic Zinc Finger"/>
    <property type="match status" value="4"/>
</dbReference>
<feature type="region of interest" description="Disordered" evidence="6">
    <location>
        <begin position="48"/>
        <end position="128"/>
    </location>
</feature>
<evidence type="ECO:0000256" key="6">
    <source>
        <dbReference type="SAM" id="MobiDB-lite"/>
    </source>
</evidence>
<evidence type="ECO:0000259" key="7">
    <source>
        <dbReference type="PROSITE" id="PS50157"/>
    </source>
</evidence>
<keyword evidence="3 5" id="KW-0863">Zinc-finger</keyword>
<keyword evidence="2" id="KW-0677">Repeat</keyword>
<name>D6WF57_TRICA</name>
<evidence type="ECO:0000256" key="4">
    <source>
        <dbReference type="ARBA" id="ARBA00022833"/>
    </source>
</evidence>
<reference evidence="8 9" key="2">
    <citation type="journal article" date="2010" name="Nucleic Acids Res.">
        <title>BeetleBase in 2010: revisions to provide comprehensive genomic information for Tribolium castaneum.</title>
        <authorList>
            <person name="Kim H.S."/>
            <person name="Murphy T."/>
            <person name="Xia J."/>
            <person name="Caragea D."/>
            <person name="Park Y."/>
            <person name="Beeman R.W."/>
            <person name="Lorenzen M.D."/>
            <person name="Butcher S."/>
            <person name="Manak J.R."/>
            <person name="Brown S.J."/>
        </authorList>
    </citation>
    <scope>GENOME REANNOTATION</scope>
    <source>
        <strain evidence="8 9">Georgia GA2</strain>
    </source>
</reference>
<dbReference type="GO" id="GO:0006357">
    <property type="term" value="P:regulation of transcription by RNA polymerase II"/>
    <property type="evidence" value="ECO:0000318"/>
    <property type="project" value="GO_Central"/>
</dbReference>
<dbReference type="GO" id="GO:0005634">
    <property type="term" value="C:nucleus"/>
    <property type="evidence" value="ECO:0000318"/>
    <property type="project" value="GO_Central"/>
</dbReference>
<keyword evidence="9" id="KW-1185">Reference proteome</keyword>
<dbReference type="eggNOG" id="KOG1721">
    <property type="taxonomic scope" value="Eukaryota"/>
</dbReference>
<dbReference type="GO" id="GO:0008270">
    <property type="term" value="F:zinc ion binding"/>
    <property type="evidence" value="ECO:0007669"/>
    <property type="project" value="UniProtKB-KW"/>
</dbReference>
<protein>
    <submittedName>
        <fullName evidence="8">Zinc finger protein 470-like Protein</fullName>
    </submittedName>
</protein>
<dbReference type="FunFam" id="3.30.160.60:FF:000505">
    <property type="entry name" value="zinc finger protein 32 isoform X1"/>
    <property type="match status" value="1"/>
</dbReference>
<dbReference type="GO" id="GO:0000978">
    <property type="term" value="F:RNA polymerase II cis-regulatory region sequence-specific DNA binding"/>
    <property type="evidence" value="ECO:0000318"/>
    <property type="project" value="GO_Central"/>
</dbReference>
<dbReference type="EMBL" id="KQ971327">
    <property type="protein sequence ID" value="EEZ99839.2"/>
    <property type="molecule type" value="Genomic_DNA"/>
</dbReference>
<dbReference type="SUPFAM" id="SSF57667">
    <property type="entry name" value="beta-beta-alpha zinc fingers"/>
    <property type="match status" value="2"/>
</dbReference>
<evidence type="ECO:0000313" key="8">
    <source>
        <dbReference type="EMBL" id="EEZ99839.2"/>
    </source>
</evidence>
<dbReference type="PANTHER" id="PTHR16515">
    <property type="entry name" value="PR DOMAIN ZINC FINGER PROTEIN"/>
    <property type="match status" value="1"/>
</dbReference>
<dbReference type="InterPro" id="IPR050331">
    <property type="entry name" value="Zinc_finger"/>
</dbReference>
<gene>
    <name evidence="8" type="primary">AUGUSTUS-3.0.2_02620</name>
    <name evidence="8" type="ORF">TcasGA2_TC002620</name>
</gene>
<dbReference type="FunFam" id="3.30.160.60:FF:000683">
    <property type="entry name" value="Zinc finger protein 252"/>
    <property type="match status" value="2"/>
</dbReference>
<evidence type="ECO:0000256" key="5">
    <source>
        <dbReference type="PROSITE-ProRule" id="PRU00042"/>
    </source>
</evidence>
<evidence type="ECO:0000256" key="2">
    <source>
        <dbReference type="ARBA" id="ARBA00022737"/>
    </source>
</evidence>
<organism evidence="8 9">
    <name type="scientific">Tribolium castaneum</name>
    <name type="common">Red flour beetle</name>
    <dbReference type="NCBI Taxonomy" id="7070"/>
    <lineage>
        <taxon>Eukaryota</taxon>
        <taxon>Metazoa</taxon>
        <taxon>Ecdysozoa</taxon>
        <taxon>Arthropoda</taxon>
        <taxon>Hexapoda</taxon>
        <taxon>Insecta</taxon>
        <taxon>Pterygota</taxon>
        <taxon>Neoptera</taxon>
        <taxon>Endopterygota</taxon>
        <taxon>Coleoptera</taxon>
        <taxon>Polyphaga</taxon>
        <taxon>Cucujiformia</taxon>
        <taxon>Tenebrionidae</taxon>
        <taxon>Tenebrionidae incertae sedis</taxon>
        <taxon>Tribolium</taxon>
    </lineage>
</organism>
<feature type="domain" description="C2H2-type" evidence="7">
    <location>
        <begin position="365"/>
        <end position="392"/>
    </location>
</feature>
<dbReference type="PANTHER" id="PTHR16515:SF58">
    <property type="entry name" value="ZINC FINGER PROTEIN 22"/>
    <property type="match status" value="1"/>
</dbReference>
<dbReference type="FunFam" id="3.30.160.60:FF:001955">
    <property type="entry name" value="Jim, isoform G"/>
    <property type="match status" value="1"/>
</dbReference>
<feature type="domain" description="C2H2-type" evidence="7">
    <location>
        <begin position="309"/>
        <end position="336"/>
    </location>
</feature>
<accession>D6WF57</accession>
<feature type="compositionally biased region" description="Polar residues" evidence="6">
    <location>
        <begin position="60"/>
        <end position="72"/>
    </location>
</feature>
<sequence>MAINFSASFAACLAAGLKVPRQIMYCISQDTAAPYVLYKDGMDQTRSQWGAQDAYPPPQQGTSGAGSPQQACGPTVPLGVEADAVPPRDQSLPSPAPSPYPATQAEPRDDDIPPEQPTMDIEPRPASQCFPTDLQQQQAYQQYARAPPPAAPPPVPPHMLGAGSFSALHYLKQPGVMLTSLGAEEQEFVKLFTNYSYQELKYYYFQKRIVYCFLSFGQVLRTQLNIVGLKGWQVERNGQLDQYSGTMQDLRSASLPDVIQQQQQQSLKQSKNGLGGELRLFKCLTCGKDFKQKSTLLQHERIHTDSRPYGCPECGKRFRQQSHLTQHLRIHANEKPYACVYCERTFRQRAILNQHLRIHSGEKPYECPECGKHFRQKAILNQHVRTHQGERPSSKAATLAAP</sequence>
<feature type="domain" description="C2H2-type" evidence="7">
    <location>
        <begin position="337"/>
        <end position="364"/>
    </location>
</feature>
<keyword evidence="4" id="KW-0862">Zinc</keyword>
<dbReference type="InterPro" id="IPR036236">
    <property type="entry name" value="Znf_C2H2_sf"/>
</dbReference>
<reference evidence="8 9" key="1">
    <citation type="journal article" date="2008" name="Nature">
        <title>The genome of the model beetle and pest Tribolium castaneum.</title>
        <authorList>
            <consortium name="Tribolium Genome Sequencing Consortium"/>
            <person name="Richards S."/>
            <person name="Gibbs R.A."/>
            <person name="Weinstock G.M."/>
            <person name="Brown S.J."/>
            <person name="Denell R."/>
            <person name="Beeman R.W."/>
            <person name="Gibbs R."/>
            <person name="Beeman R.W."/>
            <person name="Brown S.J."/>
            <person name="Bucher G."/>
            <person name="Friedrich M."/>
            <person name="Grimmelikhuijzen C.J."/>
            <person name="Klingler M."/>
            <person name="Lorenzen M."/>
            <person name="Richards S."/>
            <person name="Roth S."/>
            <person name="Schroder R."/>
            <person name="Tautz D."/>
            <person name="Zdobnov E.M."/>
            <person name="Muzny D."/>
            <person name="Gibbs R.A."/>
            <person name="Weinstock G.M."/>
            <person name="Attaway T."/>
            <person name="Bell S."/>
            <person name="Buhay C.J."/>
            <person name="Chandrabose M.N."/>
            <person name="Chavez D."/>
            <person name="Clerk-Blankenburg K.P."/>
            <person name="Cree A."/>
            <person name="Dao M."/>
            <person name="Davis C."/>
            <person name="Chacko J."/>
            <person name="Dinh H."/>
            <person name="Dugan-Rocha S."/>
            <person name="Fowler G."/>
            <person name="Garner T.T."/>
            <person name="Garnes J."/>
            <person name="Gnirke A."/>
            <person name="Hawes A."/>
            <person name="Hernandez J."/>
            <person name="Hines S."/>
            <person name="Holder M."/>
            <person name="Hume J."/>
            <person name="Jhangiani S.N."/>
            <person name="Joshi V."/>
            <person name="Khan Z.M."/>
            <person name="Jackson L."/>
            <person name="Kovar C."/>
            <person name="Kowis A."/>
            <person name="Lee S."/>
            <person name="Lewis L.R."/>
            <person name="Margolis J."/>
            <person name="Morgan M."/>
            <person name="Nazareth L.V."/>
            <person name="Nguyen N."/>
            <person name="Okwuonu G."/>
            <person name="Parker D."/>
            <person name="Richards S."/>
            <person name="Ruiz S.J."/>
            <person name="Santibanez J."/>
            <person name="Savard J."/>
            <person name="Scherer S.E."/>
            <person name="Schneider B."/>
            <person name="Sodergren E."/>
            <person name="Tautz D."/>
            <person name="Vattahil S."/>
            <person name="Villasana D."/>
            <person name="White C.S."/>
            <person name="Wright R."/>
            <person name="Park Y."/>
            <person name="Beeman R.W."/>
            <person name="Lord J."/>
            <person name="Oppert B."/>
            <person name="Lorenzen M."/>
            <person name="Brown S."/>
            <person name="Wang L."/>
            <person name="Savard J."/>
            <person name="Tautz D."/>
            <person name="Richards S."/>
            <person name="Weinstock G."/>
            <person name="Gibbs R.A."/>
            <person name="Liu Y."/>
            <person name="Worley K."/>
            <person name="Weinstock G."/>
            <person name="Elsik C.G."/>
            <person name="Reese J.T."/>
            <person name="Elhaik E."/>
            <person name="Landan G."/>
            <person name="Graur D."/>
            <person name="Arensburger P."/>
            <person name="Atkinson P."/>
            <person name="Beeman R.W."/>
            <person name="Beidler J."/>
            <person name="Brown S.J."/>
            <person name="Demuth J.P."/>
            <person name="Drury D.W."/>
            <person name="Du Y.Z."/>
            <person name="Fujiwara H."/>
            <person name="Lorenzen M."/>
            <person name="Maselli V."/>
            <person name="Osanai M."/>
            <person name="Park Y."/>
            <person name="Robertson H.M."/>
            <person name="Tu Z."/>
            <person name="Wang J.J."/>
            <person name="Wang S."/>
            <person name="Richards S."/>
            <person name="Song H."/>
            <person name="Zhang L."/>
            <person name="Sodergren E."/>
            <person name="Werner D."/>
            <person name="Stanke M."/>
            <person name="Morgenstern B."/>
            <person name="Solovyev V."/>
            <person name="Kosarev P."/>
            <person name="Brown G."/>
            <person name="Chen H.C."/>
            <person name="Ermolaeva O."/>
            <person name="Hlavina W."/>
            <person name="Kapustin Y."/>
            <person name="Kiryutin B."/>
            <person name="Kitts P."/>
            <person name="Maglott D."/>
            <person name="Pruitt K."/>
            <person name="Sapojnikov V."/>
            <person name="Souvorov A."/>
            <person name="Mackey A.J."/>
            <person name="Waterhouse R.M."/>
            <person name="Wyder S."/>
            <person name="Zdobnov E.M."/>
            <person name="Zdobnov E.M."/>
            <person name="Wyder S."/>
            <person name="Kriventseva E.V."/>
            <person name="Kadowaki T."/>
            <person name="Bork P."/>
            <person name="Aranda M."/>
            <person name="Bao R."/>
            <person name="Beermann A."/>
            <person name="Berns N."/>
            <person name="Bolognesi R."/>
            <person name="Bonneton F."/>
            <person name="Bopp D."/>
            <person name="Brown S.J."/>
            <person name="Bucher G."/>
            <person name="Butts T."/>
            <person name="Chaumot A."/>
            <person name="Denell R.E."/>
            <person name="Ferrier D.E."/>
            <person name="Friedrich M."/>
            <person name="Gordon C.M."/>
            <person name="Jindra M."/>
            <person name="Klingler M."/>
            <person name="Lan Q."/>
            <person name="Lattorff H.M."/>
            <person name="Laudet V."/>
            <person name="von Levetsow C."/>
            <person name="Liu Z."/>
            <person name="Lutz R."/>
            <person name="Lynch J.A."/>
            <person name="da Fonseca R.N."/>
            <person name="Posnien N."/>
            <person name="Reuter R."/>
            <person name="Roth S."/>
            <person name="Savard J."/>
            <person name="Schinko J.B."/>
            <person name="Schmitt C."/>
            <person name="Schoppmeier M."/>
            <person name="Schroder R."/>
            <person name="Shippy T.D."/>
            <person name="Simonnet F."/>
            <person name="Marques-Souza H."/>
            <person name="Tautz D."/>
            <person name="Tomoyasu Y."/>
            <person name="Trauner J."/>
            <person name="Van der Zee M."/>
            <person name="Vervoort M."/>
            <person name="Wittkopp N."/>
            <person name="Wimmer E.A."/>
            <person name="Yang X."/>
            <person name="Jones A.K."/>
            <person name="Sattelle D.B."/>
            <person name="Ebert P.R."/>
            <person name="Nelson D."/>
            <person name="Scott J.G."/>
            <person name="Beeman R.W."/>
            <person name="Muthukrishnan S."/>
            <person name="Kramer K.J."/>
            <person name="Arakane Y."/>
            <person name="Beeman R.W."/>
            <person name="Zhu Q."/>
            <person name="Hogenkamp D."/>
            <person name="Dixit R."/>
            <person name="Oppert B."/>
            <person name="Jiang H."/>
            <person name="Zou Z."/>
            <person name="Marshall J."/>
            <person name="Elpidina E."/>
            <person name="Vinokurov K."/>
            <person name="Oppert C."/>
            <person name="Zou Z."/>
            <person name="Evans J."/>
            <person name="Lu Z."/>
            <person name="Zhao P."/>
            <person name="Sumathipala N."/>
            <person name="Altincicek B."/>
            <person name="Vilcinskas A."/>
            <person name="Williams M."/>
            <person name="Hultmark D."/>
            <person name="Hetru C."/>
            <person name="Jiang H."/>
            <person name="Grimmelikhuijzen C.J."/>
            <person name="Hauser F."/>
            <person name="Cazzamali G."/>
            <person name="Williamson M."/>
            <person name="Park Y."/>
            <person name="Li B."/>
            <person name="Tanaka Y."/>
            <person name="Predel R."/>
            <person name="Neupert S."/>
            <person name="Schachtner J."/>
            <person name="Verleyen P."/>
            <person name="Raible F."/>
            <person name="Bork P."/>
            <person name="Friedrich M."/>
            <person name="Walden K.K."/>
            <person name="Robertson H.M."/>
            <person name="Angeli S."/>
            <person name="Foret S."/>
            <person name="Bucher G."/>
            <person name="Schuetz S."/>
            <person name="Maleszka R."/>
            <person name="Wimmer E.A."/>
            <person name="Beeman R.W."/>
            <person name="Lorenzen M."/>
            <person name="Tomoyasu Y."/>
            <person name="Miller S.C."/>
            <person name="Grossmann D."/>
            <person name="Bucher G."/>
        </authorList>
    </citation>
    <scope>NUCLEOTIDE SEQUENCE [LARGE SCALE GENOMIC DNA]</scope>
    <source>
        <strain evidence="8 9">Georgia GA2</strain>
    </source>
</reference>
<dbReference type="InterPro" id="IPR013087">
    <property type="entry name" value="Znf_C2H2_type"/>
</dbReference>
<dbReference type="GO" id="GO:0001228">
    <property type="term" value="F:DNA-binding transcription activator activity, RNA polymerase II-specific"/>
    <property type="evidence" value="ECO:0000318"/>
    <property type="project" value="GO_Central"/>
</dbReference>
<dbReference type="AlphaFoldDB" id="D6WF57"/>
<dbReference type="HOGENOM" id="CLU_078617_0_0_1"/>
<dbReference type="OMA" id="QCFPTDL"/>
<dbReference type="PROSITE" id="PS00028">
    <property type="entry name" value="ZINC_FINGER_C2H2_1"/>
    <property type="match status" value="4"/>
</dbReference>
<dbReference type="PROSITE" id="PS50157">
    <property type="entry name" value="ZINC_FINGER_C2H2_2"/>
    <property type="match status" value="4"/>
</dbReference>
<evidence type="ECO:0000256" key="3">
    <source>
        <dbReference type="ARBA" id="ARBA00022771"/>
    </source>
</evidence>
<dbReference type="Pfam" id="PF00096">
    <property type="entry name" value="zf-C2H2"/>
    <property type="match status" value="4"/>
</dbReference>
<evidence type="ECO:0000256" key="1">
    <source>
        <dbReference type="ARBA" id="ARBA00022723"/>
    </source>
</evidence>
<proteinExistence type="predicted"/>
<evidence type="ECO:0000313" key="9">
    <source>
        <dbReference type="Proteomes" id="UP000007266"/>
    </source>
</evidence>
<keyword evidence="1" id="KW-0479">Metal-binding</keyword>